<dbReference type="AlphaFoldDB" id="A0AAX1N7J9"/>
<evidence type="ECO:0000313" key="2">
    <source>
        <dbReference type="Proteomes" id="UP000678679"/>
    </source>
</evidence>
<name>A0AAX1N7J9_9BACT</name>
<sequence>MLIQIECVTTQNDLSEQHQELGYLLSDALQVSFKEMKGVSVETRVGYTQTVLVEADIVVYFLVDNEAYLNDVILDSSKKNYKLLLHDIPNNQQPDALKGLQSYYLSKFETRINKKVTLELPIQEGYRIYFWLLISDLALDIYEYQIDKVDYQRSVFLGETSDDLRMERLLLKRDLKAYGYQVYPTVDYGQNTNDISTQQYQDLSKSTVAIHLAGGRDGTDSDNEVFSVQEWEEKVTEEYVGDHQETFKKLIWVPPAIRFESDKRKFYVEKLLKNIDEHELSLTFRTDLEKFKSIIHSELRDLRQENSYDDVDDMYKRKVYIMNDIVDKTKANGLASKLNTMGFGVLKLDTGQGAKLMRRQHQRHLQLCNSTIVYVDNAPIEWIKAKLQDNLRASGLGRKEPLKVKAIVCSSFSMVTEITDLLEHNPLYQSVGVFADDDVMISDDLISFLSTL</sequence>
<reference evidence="1 2" key="1">
    <citation type="submission" date="2021-05" db="EMBL/GenBank/DDBJ databases">
        <title>Comparative genomic studies on the polysaccharide-degrading batcterial strains of the Flammeovirga genus.</title>
        <authorList>
            <person name="Zewei F."/>
            <person name="Zheng Z."/>
            <person name="Yu L."/>
            <person name="Ruyue G."/>
            <person name="Yanhong M."/>
            <person name="Yuanyuan C."/>
            <person name="Jingyan G."/>
            <person name="Wenjun H."/>
        </authorList>
    </citation>
    <scope>NUCLEOTIDE SEQUENCE [LARGE SCALE GENOMIC DNA]</scope>
    <source>
        <strain evidence="1 2">NBRC:100898</strain>
    </source>
</reference>
<dbReference type="RefSeq" id="WP_169664652.1">
    <property type="nucleotide sequence ID" value="NZ_CP076132.1"/>
</dbReference>
<accession>A0AAX1N7J9</accession>
<keyword evidence="2" id="KW-1185">Reference proteome</keyword>
<organism evidence="1 2">
    <name type="scientific">Flammeovirga yaeyamensis</name>
    <dbReference type="NCBI Taxonomy" id="367791"/>
    <lineage>
        <taxon>Bacteria</taxon>
        <taxon>Pseudomonadati</taxon>
        <taxon>Bacteroidota</taxon>
        <taxon>Cytophagia</taxon>
        <taxon>Cytophagales</taxon>
        <taxon>Flammeovirgaceae</taxon>
        <taxon>Flammeovirga</taxon>
    </lineage>
</organism>
<protein>
    <submittedName>
        <fullName evidence="1">Uncharacterized protein</fullName>
    </submittedName>
</protein>
<dbReference type="Proteomes" id="UP000678679">
    <property type="component" value="Chromosome 1"/>
</dbReference>
<evidence type="ECO:0000313" key="1">
    <source>
        <dbReference type="EMBL" id="QWG03539.1"/>
    </source>
</evidence>
<gene>
    <name evidence="1" type="ORF">KMW28_08150</name>
</gene>
<proteinExistence type="predicted"/>
<dbReference type="KEGG" id="fya:KMW28_08150"/>
<dbReference type="EMBL" id="CP076132">
    <property type="protein sequence ID" value="QWG03539.1"/>
    <property type="molecule type" value="Genomic_DNA"/>
</dbReference>